<evidence type="ECO:0000313" key="3">
    <source>
        <dbReference type="EMBL" id="MFC6885748.1"/>
    </source>
</evidence>
<dbReference type="Pfam" id="PF04149">
    <property type="entry name" value="DUF397"/>
    <property type="match status" value="1"/>
</dbReference>
<feature type="region of interest" description="Disordered" evidence="1">
    <location>
        <begin position="1"/>
        <end position="22"/>
    </location>
</feature>
<protein>
    <submittedName>
        <fullName evidence="3">DUF397 domain-containing protein</fullName>
    </submittedName>
</protein>
<evidence type="ECO:0000313" key="4">
    <source>
        <dbReference type="Proteomes" id="UP001596380"/>
    </source>
</evidence>
<evidence type="ECO:0000256" key="1">
    <source>
        <dbReference type="SAM" id="MobiDB-lite"/>
    </source>
</evidence>
<dbReference type="Proteomes" id="UP001596380">
    <property type="component" value="Unassembled WGS sequence"/>
</dbReference>
<dbReference type="EMBL" id="JBHSXS010000042">
    <property type="protein sequence ID" value="MFC6885748.1"/>
    <property type="molecule type" value="Genomic_DNA"/>
</dbReference>
<dbReference type="InterPro" id="IPR007278">
    <property type="entry name" value="DUF397"/>
</dbReference>
<comment type="caution">
    <text evidence="3">The sequence shown here is derived from an EMBL/GenBank/DDBJ whole genome shotgun (WGS) entry which is preliminary data.</text>
</comment>
<evidence type="ECO:0000259" key="2">
    <source>
        <dbReference type="Pfam" id="PF04149"/>
    </source>
</evidence>
<organism evidence="3 4">
    <name type="scientific">Actinomadura yumaensis</name>
    <dbReference type="NCBI Taxonomy" id="111807"/>
    <lineage>
        <taxon>Bacteria</taxon>
        <taxon>Bacillati</taxon>
        <taxon>Actinomycetota</taxon>
        <taxon>Actinomycetes</taxon>
        <taxon>Streptosporangiales</taxon>
        <taxon>Thermomonosporaceae</taxon>
        <taxon>Actinomadura</taxon>
    </lineage>
</organism>
<accession>A0ABW2CXD8</accession>
<sequence>MSENDFSTTRWRKSSYSGGGQTQCVEVAGLGTGVLARDSKDPDGPVLAFSAGEWRALLGVLKRDGRQTA</sequence>
<dbReference type="RefSeq" id="WP_160825430.1">
    <property type="nucleotide sequence ID" value="NZ_JBHSXE010000001.1"/>
</dbReference>
<keyword evidence="4" id="KW-1185">Reference proteome</keyword>
<feature type="domain" description="DUF397" evidence="2">
    <location>
        <begin position="10"/>
        <end position="61"/>
    </location>
</feature>
<proteinExistence type="predicted"/>
<name>A0ABW2CXD8_9ACTN</name>
<reference evidence="4" key="1">
    <citation type="journal article" date="2019" name="Int. J. Syst. Evol. Microbiol.">
        <title>The Global Catalogue of Microorganisms (GCM) 10K type strain sequencing project: providing services to taxonomists for standard genome sequencing and annotation.</title>
        <authorList>
            <consortium name="The Broad Institute Genomics Platform"/>
            <consortium name="The Broad Institute Genome Sequencing Center for Infectious Disease"/>
            <person name="Wu L."/>
            <person name="Ma J."/>
        </authorList>
    </citation>
    <scope>NUCLEOTIDE SEQUENCE [LARGE SCALE GENOMIC DNA]</scope>
    <source>
        <strain evidence="4">JCM 3369</strain>
    </source>
</reference>
<gene>
    <name evidence="3" type="ORF">ACFQKB_38725</name>
</gene>